<dbReference type="HOGENOM" id="CLU_013137_21_5_1"/>
<dbReference type="SUPFAM" id="SSF57850">
    <property type="entry name" value="RING/U-box"/>
    <property type="match status" value="1"/>
</dbReference>
<evidence type="ECO:0000313" key="7">
    <source>
        <dbReference type="Proteomes" id="UP000015101"/>
    </source>
</evidence>
<evidence type="ECO:0000259" key="4">
    <source>
        <dbReference type="PROSITE" id="PS50089"/>
    </source>
</evidence>
<keyword evidence="7" id="KW-1185">Reference proteome</keyword>
<protein>
    <recommendedName>
        <fullName evidence="4">RING-type domain-containing protein</fullName>
    </recommendedName>
</protein>
<dbReference type="Pfam" id="PF13639">
    <property type="entry name" value="zf-RING_2"/>
    <property type="match status" value="1"/>
</dbReference>
<evidence type="ECO:0000313" key="5">
    <source>
        <dbReference type="EMBL" id="ESO03102.1"/>
    </source>
</evidence>
<proteinExistence type="predicted"/>
<dbReference type="EMBL" id="AMQM01004778">
    <property type="status" value="NOT_ANNOTATED_CDS"/>
    <property type="molecule type" value="Genomic_DNA"/>
</dbReference>
<reference evidence="6" key="3">
    <citation type="submission" date="2015-06" db="UniProtKB">
        <authorList>
            <consortium name="EnsemblMetazoa"/>
        </authorList>
    </citation>
    <scope>IDENTIFICATION</scope>
</reference>
<gene>
    <name evidence="6" type="primary">20197345</name>
    <name evidence="5" type="ORF">HELRODRAFT_153608</name>
</gene>
<evidence type="ECO:0000313" key="6">
    <source>
        <dbReference type="EnsemblMetazoa" id="HelroP153608"/>
    </source>
</evidence>
<keyword evidence="1 3" id="KW-0479">Metal-binding</keyword>
<evidence type="ECO:0000256" key="1">
    <source>
        <dbReference type="ARBA" id="ARBA00022771"/>
    </source>
</evidence>
<dbReference type="PROSITE" id="PS50089">
    <property type="entry name" value="ZF_RING_2"/>
    <property type="match status" value="1"/>
</dbReference>
<dbReference type="KEGG" id="hro:HELRODRAFT_153608"/>
<dbReference type="Gene3D" id="3.30.40.10">
    <property type="entry name" value="Zinc/RING finger domain, C3HC4 (zinc finger)"/>
    <property type="match status" value="1"/>
</dbReference>
<dbReference type="CTD" id="20197345"/>
<reference evidence="5 7" key="2">
    <citation type="journal article" date="2013" name="Nature">
        <title>Insights into bilaterian evolution from three spiralian genomes.</title>
        <authorList>
            <person name="Simakov O."/>
            <person name="Marletaz F."/>
            <person name="Cho S.J."/>
            <person name="Edsinger-Gonzales E."/>
            <person name="Havlak P."/>
            <person name="Hellsten U."/>
            <person name="Kuo D.H."/>
            <person name="Larsson T."/>
            <person name="Lv J."/>
            <person name="Arendt D."/>
            <person name="Savage R."/>
            <person name="Osoegawa K."/>
            <person name="de Jong P."/>
            <person name="Grimwood J."/>
            <person name="Chapman J.A."/>
            <person name="Shapiro H."/>
            <person name="Aerts A."/>
            <person name="Otillar R.P."/>
            <person name="Terry A.Y."/>
            <person name="Boore J.L."/>
            <person name="Grigoriev I.V."/>
            <person name="Lindberg D.R."/>
            <person name="Seaver E.C."/>
            <person name="Weisblat D.A."/>
            <person name="Putnam N.H."/>
            <person name="Rokhsar D.S."/>
        </authorList>
    </citation>
    <scope>NUCLEOTIDE SEQUENCE</scope>
</reference>
<dbReference type="RefSeq" id="XP_009018795.1">
    <property type="nucleotide sequence ID" value="XM_009020547.1"/>
</dbReference>
<dbReference type="EnsemblMetazoa" id="HelroT153608">
    <property type="protein sequence ID" value="HelroP153608"/>
    <property type="gene ID" value="HelroG153608"/>
</dbReference>
<dbReference type="GO" id="GO:0008270">
    <property type="term" value="F:zinc ion binding"/>
    <property type="evidence" value="ECO:0007669"/>
    <property type="project" value="UniProtKB-KW"/>
</dbReference>
<keyword evidence="1 3" id="KW-0863">Zinc-finger</keyword>
<reference evidence="7" key="1">
    <citation type="submission" date="2012-12" db="EMBL/GenBank/DDBJ databases">
        <authorList>
            <person name="Hellsten U."/>
            <person name="Grimwood J."/>
            <person name="Chapman J.A."/>
            <person name="Shapiro H."/>
            <person name="Aerts A."/>
            <person name="Otillar R.P."/>
            <person name="Terry A.Y."/>
            <person name="Boore J.L."/>
            <person name="Simakov O."/>
            <person name="Marletaz F."/>
            <person name="Cho S.-J."/>
            <person name="Edsinger-Gonzales E."/>
            <person name="Havlak P."/>
            <person name="Kuo D.-H."/>
            <person name="Larsson T."/>
            <person name="Lv J."/>
            <person name="Arendt D."/>
            <person name="Savage R."/>
            <person name="Osoegawa K."/>
            <person name="de Jong P."/>
            <person name="Lindberg D.R."/>
            <person name="Seaver E.C."/>
            <person name="Weisblat D.A."/>
            <person name="Putnam N.H."/>
            <person name="Grigoriev I.V."/>
            <person name="Rokhsar D.S."/>
        </authorList>
    </citation>
    <scope>NUCLEOTIDE SEQUENCE</scope>
</reference>
<dbReference type="InterPro" id="IPR001841">
    <property type="entry name" value="Znf_RING"/>
</dbReference>
<dbReference type="FunFam" id="3.30.40.10:FF:001250">
    <property type="entry name" value="Uncharacterized protein"/>
    <property type="match status" value="1"/>
</dbReference>
<sequence>DHISKNHTCGICWYQFVENKLVFELSCKHAFHFSCLKKWMRKKTHCPHYEKPVV</sequence>
<dbReference type="OrthoDB" id="8062037at2759"/>
<dbReference type="AlphaFoldDB" id="T1EL95"/>
<organism evidence="6 7">
    <name type="scientific">Helobdella robusta</name>
    <name type="common">Californian leech</name>
    <dbReference type="NCBI Taxonomy" id="6412"/>
    <lineage>
        <taxon>Eukaryota</taxon>
        <taxon>Metazoa</taxon>
        <taxon>Spiralia</taxon>
        <taxon>Lophotrochozoa</taxon>
        <taxon>Annelida</taxon>
        <taxon>Clitellata</taxon>
        <taxon>Hirudinea</taxon>
        <taxon>Rhynchobdellida</taxon>
        <taxon>Glossiphoniidae</taxon>
        <taxon>Helobdella</taxon>
    </lineage>
</organism>
<dbReference type="InParanoid" id="T1EL95"/>
<evidence type="ECO:0000256" key="3">
    <source>
        <dbReference type="PROSITE-ProRule" id="PRU00175"/>
    </source>
</evidence>
<dbReference type="GeneID" id="20197345"/>
<dbReference type="EMBL" id="KB096676">
    <property type="protein sequence ID" value="ESO03102.1"/>
    <property type="molecule type" value="Genomic_DNA"/>
</dbReference>
<dbReference type="Proteomes" id="UP000015101">
    <property type="component" value="Unassembled WGS sequence"/>
</dbReference>
<dbReference type="InterPro" id="IPR013083">
    <property type="entry name" value="Znf_RING/FYVE/PHD"/>
</dbReference>
<keyword evidence="2" id="KW-0862">Zinc</keyword>
<feature type="domain" description="RING-type" evidence="4">
    <location>
        <begin position="9"/>
        <end position="47"/>
    </location>
</feature>
<evidence type="ECO:0000256" key="2">
    <source>
        <dbReference type="ARBA" id="ARBA00022833"/>
    </source>
</evidence>
<name>T1EL95_HELRO</name>
<accession>T1EL95</accession>